<dbReference type="PANTHER" id="PTHR10039">
    <property type="entry name" value="AMELOGENIN"/>
    <property type="match status" value="1"/>
</dbReference>
<name>A0A194XUN1_MOLSC</name>
<protein>
    <recommendedName>
        <fullName evidence="3">NACHT domain-containing protein</fullName>
    </recommendedName>
</protein>
<dbReference type="GeneID" id="28818223"/>
<reference evidence="1 2" key="1">
    <citation type="submission" date="2015-10" db="EMBL/GenBank/DDBJ databases">
        <title>Full genome of DAOMC 229536 Phialocephala scopiformis, a fungal endophyte of spruce producing the potent anti-insectan compound rugulosin.</title>
        <authorList>
            <consortium name="DOE Joint Genome Institute"/>
            <person name="Walker A.K."/>
            <person name="Frasz S.L."/>
            <person name="Seifert K.A."/>
            <person name="Miller J.D."/>
            <person name="Mondo S.J."/>
            <person name="Labutti K."/>
            <person name="Lipzen A."/>
            <person name="Dockter R."/>
            <person name="Kennedy M."/>
            <person name="Grigoriev I.V."/>
            <person name="Spatafora J.W."/>
        </authorList>
    </citation>
    <scope>NUCLEOTIDE SEQUENCE [LARGE SCALE GENOMIC DNA]</scope>
    <source>
        <strain evidence="1 2">CBS 120377</strain>
    </source>
</reference>
<evidence type="ECO:0000313" key="2">
    <source>
        <dbReference type="Proteomes" id="UP000070700"/>
    </source>
</evidence>
<dbReference type="Proteomes" id="UP000070700">
    <property type="component" value="Unassembled WGS sequence"/>
</dbReference>
<proteinExistence type="predicted"/>
<dbReference type="AlphaFoldDB" id="A0A194XUN1"/>
<feature type="non-terminal residue" evidence="1">
    <location>
        <position position="288"/>
    </location>
</feature>
<organism evidence="1 2">
    <name type="scientific">Mollisia scopiformis</name>
    <name type="common">Conifer needle endophyte fungus</name>
    <name type="synonym">Phialocephala scopiformis</name>
    <dbReference type="NCBI Taxonomy" id="149040"/>
    <lineage>
        <taxon>Eukaryota</taxon>
        <taxon>Fungi</taxon>
        <taxon>Dikarya</taxon>
        <taxon>Ascomycota</taxon>
        <taxon>Pezizomycotina</taxon>
        <taxon>Leotiomycetes</taxon>
        <taxon>Helotiales</taxon>
        <taxon>Mollisiaceae</taxon>
        <taxon>Mollisia</taxon>
    </lineage>
</organism>
<dbReference type="PANTHER" id="PTHR10039:SF16">
    <property type="entry name" value="GPI INOSITOL-DEACYLASE"/>
    <property type="match status" value="1"/>
</dbReference>
<gene>
    <name evidence="1" type="ORF">LY89DRAFT_563532</name>
</gene>
<dbReference type="InParanoid" id="A0A194XUN1"/>
<keyword evidence="2" id="KW-1185">Reference proteome</keyword>
<dbReference type="EMBL" id="KQ947404">
    <property type="protein sequence ID" value="KUJ23744.1"/>
    <property type="molecule type" value="Genomic_DNA"/>
</dbReference>
<dbReference type="OrthoDB" id="4772757at2759"/>
<dbReference type="KEGG" id="psco:LY89DRAFT_563532"/>
<evidence type="ECO:0000313" key="1">
    <source>
        <dbReference type="EMBL" id="KUJ23744.1"/>
    </source>
</evidence>
<evidence type="ECO:0008006" key="3">
    <source>
        <dbReference type="Google" id="ProtNLM"/>
    </source>
</evidence>
<accession>A0A194XUN1</accession>
<dbReference type="RefSeq" id="XP_018078099.1">
    <property type="nucleotide sequence ID" value="XM_018208497.1"/>
</dbReference>
<feature type="non-terminal residue" evidence="1">
    <location>
        <position position="1"/>
    </location>
</feature>
<sequence>VLDALDEFGECLDLMELIQEINEWNPGAVSILATSRRYPEIEEEIIELKPVQINIQSSLIDSDIRTYIQTRLQGKGRLRRWCRDETIKSKIQQTLVEGAKGMFRWVACQMDELDRCLTLGSLETTMKSLPDTLDKTYERILLGIDKRYKSQALTALRWLAFAMRPLTIREVAEAVHLFSCEATIGDVGDESRNRLSDPNDILLICSGLITITEELQPDADPIGYFPDISEPDMRIIQLSHFSVKEYVVSDHAKLGPASHYHLVEPSCHTYITHCCVSHLLQYRDIDSL</sequence>